<proteinExistence type="inferred from homology"/>
<keyword evidence="3" id="KW-0309">Germination</keyword>
<evidence type="ECO:0000259" key="9">
    <source>
        <dbReference type="Pfam" id="PF25198"/>
    </source>
</evidence>
<evidence type="ECO:0000259" key="8">
    <source>
        <dbReference type="Pfam" id="PF05504"/>
    </source>
</evidence>
<feature type="domain" description="Spore germination GerAC-like C-terminal" evidence="8">
    <location>
        <begin position="224"/>
        <end position="369"/>
    </location>
</feature>
<comment type="similarity">
    <text evidence="2">Belongs to the GerABKC lipoprotein family.</text>
</comment>
<dbReference type="NCBIfam" id="TIGR02887">
    <property type="entry name" value="spore_ger_x_C"/>
    <property type="match status" value="1"/>
</dbReference>
<dbReference type="PANTHER" id="PTHR35789">
    <property type="entry name" value="SPORE GERMINATION PROTEIN B3"/>
    <property type="match status" value="1"/>
</dbReference>
<feature type="domain" description="Spore germination protein N-terminal" evidence="9">
    <location>
        <begin position="29"/>
        <end position="201"/>
    </location>
</feature>
<dbReference type="InterPro" id="IPR038501">
    <property type="entry name" value="Spore_GerAC_C_sf"/>
</dbReference>
<comment type="caution">
    <text evidence="10">The sequence shown here is derived from an EMBL/GenBank/DDBJ whole genome shotgun (WGS) entry which is preliminary data.</text>
</comment>
<dbReference type="Proteomes" id="UP001271648">
    <property type="component" value="Unassembled WGS sequence"/>
</dbReference>
<evidence type="ECO:0000256" key="2">
    <source>
        <dbReference type="ARBA" id="ARBA00007886"/>
    </source>
</evidence>
<dbReference type="Pfam" id="PF25198">
    <property type="entry name" value="Spore_GerAC_N"/>
    <property type="match status" value="1"/>
</dbReference>
<dbReference type="PANTHER" id="PTHR35789:SF1">
    <property type="entry name" value="SPORE GERMINATION PROTEIN B3"/>
    <property type="match status" value="1"/>
</dbReference>
<dbReference type="InterPro" id="IPR057336">
    <property type="entry name" value="GerAC_N"/>
</dbReference>
<evidence type="ECO:0000256" key="5">
    <source>
        <dbReference type="ARBA" id="ARBA00023136"/>
    </source>
</evidence>
<sequence length="372" mass="42001">MAEKQKIIKGGIAAVLFLMVLLQAGCAFKDIDKRIFVVGIGIDPSEKVKDGYRVTLKLAKPIGNVKQATTPTYAYLSHDADSIALAVAEMETRTDKLLDLTHNRIIILNKELLSKDLASFMDFFTRRGDIQMICFVAVAANTSEKVLSFEPAIEAPASISLYNFFDNTGTESPNILTTFLFEFRREVLGKGIDAVLPIIDIDEENQEFKVEKSIVIKRGEEPMELTSEETKYFNSIANSASGFSYNVKEVNHSFVLKIYEVRVKYKLILNEGEPRIDMKITTVGYIGESKHRLNGMNLGKYDKLAAEHIKKQTVELLTKFQEKNVDPFGFGLRYRATRLSHKDTMDEWNRIYPDIKFNVTVKVKLKGTGAVE</sequence>
<dbReference type="InterPro" id="IPR008844">
    <property type="entry name" value="Spore_GerAC-like"/>
</dbReference>
<dbReference type="Pfam" id="PF05504">
    <property type="entry name" value="Spore_GerAC"/>
    <property type="match status" value="1"/>
</dbReference>
<keyword evidence="5" id="KW-0472">Membrane</keyword>
<evidence type="ECO:0000313" key="11">
    <source>
        <dbReference type="Proteomes" id="UP001271648"/>
    </source>
</evidence>
<keyword evidence="6" id="KW-0564">Palmitate</keyword>
<name>A0AAW9AFF9_9BACL</name>
<dbReference type="AlphaFoldDB" id="A0AAW9AFF9"/>
<evidence type="ECO:0000256" key="3">
    <source>
        <dbReference type="ARBA" id="ARBA00022544"/>
    </source>
</evidence>
<evidence type="ECO:0000313" key="10">
    <source>
        <dbReference type="EMBL" id="MDW0117918.1"/>
    </source>
</evidence>
<dbReference type="GO" id="GO:0009847">
    <property type="term" value="P:spore germination"/>
    <property type="evidence" value="ECO:0007669"/>
    <property type="project" value="InterPro"/>
</dbReference>
<organism evidence="10 11">
    <name type="scientific">Sporosarcina thermotolerans</name>
    <dbReference type="NCBI Taxonomy" id="633404"/>
    <lineage>
        <taxon>Bacteria</taxon>
        <taxon>Bacillati</taxon>
        <taxon>Bacillota</taxon>
        <taxon>Bacilli</taxon>
        <taxon>Bacillales</taxon>
        <taxon>Caryophanaceae</taxon>
        <taxon>Sporosarcina</taxon>
    </lineage>
</organism>
<protein>
    <submittedName>
        <fullName evidence="10">Ger(X)C family spore germination protein</fullName>
    </submittedName>
</protein>
<gene>
    <name evidence="10" type="ORF">QTL97_13315</name>
</gene>
<dbReference type="RefSeq" id="WP_317941004.1">
    <property type="nucleotide sequence ID" value="NZ_JAUBDJ010000008.1"/>
</dbReference>
<dbReference type="EMBL" id="JAUBDJ010000008">
    <property type="protein sequence ID" value="MDW0117918.1"/>
    <property type="molecule type" value="Genomic_DNA"/>
</dbReference>
<evidence type="ECO:0000256" key="4">
    <source>
        <dbReference type="ARBA" id="ARBA00022729"/>
    </source>
</evidence>
<evidence type="ECO:0000256" key="1">
    <source>
        <dbReference type="ARBA" id="ARBA00004635"/>
    </source>
</evidence>
<keyword evidence="4" id="KW-0732">Signal</keyword>
<accession>A0AAW9AFF9</accession>
<keyword evidence="7" id="KW-0449">Lipoprotein</keyword>
<evidence type="ECO:0000256" key="6">
    <source>
        <dbReference type="ARBA" id="ARBA00023139"/>
    </source>
</evidence>
<comment type="subcellular location">
    <subcellularLocation>
        <location evidence="1">Membrane</location>
        <topology evidence="1">Lipid-anchor</topology>
    </subcellularLocation>
</comment>
<keyword evidence="11" id="KW-1185">Reference proteome</keyword>
<dbReference type="GO" id="GO:0016020">
    <property type="term" value="C:membrane"/>
    <property type="evidence" value="ECO:0007669"/>
    <property type="project" value="UniProtKB-SubCell"/>
</dbReference>
<evidence type="ECO:0000256" key="7">
    <source>
        <dbReference type="ARBA" id="ARBA00023288"/>
    </source>
</evidence>
<reference evidence="10 11" key="1">
    <citation type="submission" date="2023-06" db="EMBL/GenBank/DDBJ databases">
        <title>Sporosarcina sp. nov., isolated from Korean traditional fermented seafood 'Jeotgal'.</title>
        <authorList>
            <person name="Yang A.I."/>
            <person name="Shin N.-R."/>
        </authorList>
    </citation>
    <scope>NUCLEOTIDE SEQUENCE [LARGE SCALE GENOMIC DNA]</scope>
    <source>
        <strain evidence="10 11">KCTC43456</strain>
    </source>
</reference>
<dbReference type="InterPro" id="IPR046953">
    <property type="entry name" value="Spore_GerAC-like_C"/>
</dbReference>
<dbReference type="Gene3D" id="3.30.300.210">
    <property type="entry name" value="Nutrient germinant receptor protein C, domain 3"/>
    <property type="match status" value="1"/>
</dbReference>